<feature type="non-terminal residue" evidence="1">
    <location>
        <position position="1"/>
    </location>
</feature>
<keyword evidence="2" id="KW-1185">Reference proteome</keyword>
<evidence type="ECO:0000313" key="2">
    <source>
        <dbReference type="Proteomes" id="UP000800200"/>
    </source>
</evidence>
<gene>
    <name evidence="1" type="ORF">K469DRAFT_573840</name>
</gene>
<evidence type="ECO:0000313" key="1">
    <source>
        <dbReference type="EMBL" id="KAF2186360.1"/>
    </source>
</evidence>
<dbReference type="AlphaFoldDB" id="A0A6A6E867"/>
<proteinExistence type="predicted"/>
<name>A0A6A6E867_9PEZI</name>
<protein>
    <submittedName>
        <fullName evidence="1">Uncharacterized protein</fullName>
    </submittedName>
</protein>
<accession>A0A6A6E867</accession>
<sequence>RATLRARKESRPSNRPYAGLAQVCQQIRDEFRPIYLLNQEIGVDLIETVKYLRYFYPEGKKEEKERRQGNITIAVPGEVQEEEKRQGIDLWPLLDMWANSMRIEGGFGRYLSPNYAPGEDGECKDLYRLFGRRVLPDRSCTRMNRIWRTYLRESHLAEVRIYREIAEVKIPFIHILFKPEFALEWMVRQESVVPAGFLDEIGFSHMEYFDVKVGVVDASVKED</sequence>
<dbReference type="EMBL" id="ML994630">
    <property type="protein sequence ID" value="KAF2186360.1"/>
    <property type="molecule type" value="Genomic_DNA"/>
</dbReference>
<reference evidence="1" key="1">
    <citation type="journal article" date="2020" name="Stud. Mycol.">
        <title>101 Dothideomycetes genomes: a test case for predicting lifestyles and emergence of pathogens.</title>
        <authorList>
            <person name="Haridas S."/>
            <person name="Albert R."/>
            <person name="Binder M."/>
            <person name="Bloem J."/>
            <person name="Labutti K."/>
            <person name="Salamov A."/>
            <person name="Andreopoulos B."/>
            <person name="Baker S."/>
            <person name="Barry K."/>
            <person name="Bills G."/>
            <person name="Bluhm B."/>
            <person name="Cannon C."/>
            <person name="Castanera R."/>
            <person name="Culley D."/>
            <person name="Daum C."/>
            <person name="Ezra D."/>
            <person name="Gonzalez J."/>
            <person name="Henrissat B."/>
            <person name="Kuo A."/>
            <person name="Liang C."/>
            <person name="Lipzen A."/>
            <person name="Lutzoni F."/>
            <person name="Magnuson J."/>
            <person name="Mondo S."/>
            <person name="Nolan M."/>
            <person name="Ohm R."/>
            <person name="Pangilinan J."/>
            <person name="Park H.-J."/>
            <person name="Ramirez L."/>
            <person name="Alfaro M."/>
            <person name="Sun H."/>
            <person name="Tritt A."/>
            <person name="Yoshinaga Y."/>
            <person name="Zwiers L.-H."/>
            <person name="Turgeon B."/>
            <person name="Goodwin S."/>
            <person name="Spatafora J."/>
            <person name="Crous P."/>
            <person name="Grigoriev I."/>
        </authorList>
    </citation>
    <scope>NUCLEOTIDE SEQUENCE</scope>
    <source>
        <strain evidence="1">CBS 207.26</strain>
    </source>
</reference>
<organism evidence="1 2">
    <name type="scientific">Zopfia rhizophila CBS 207.26</name>
    <dbReference type="NCBI Taxonomy" id="1314779"/>
    <lineage>
        <taxon>Eukaryota</taxon>
        <taxon>Fungi</taxon>
        <taxon>Dikarya</taxon>
        <taxon>Ascomycota</taxon>
        <taxon>Pezizomycotina</taxon>
        <taxon>Dothideomycetes</taxon>
        <taxon>Dothideomycetes incertae sedis</taxon>
        <taxon>Zopfiaceae</taxon>
        <taxon>Zopfia</taxon>
    </lineage>
</organism>
<dbReference type="Proteomes" id="UP000800200">
    <property type="component" value="Unassembled WGS sequence"/>
</dbReference>
<dbReference type="OrthoDB" id="3795901at2759"/>